<feature type="region of interest" description="Disordered" evidence="8">
    <location>
        <begin position="467"/>
        <end position="487"/>
    </location>
</feature>
<evidence type="ECO:0000256" key="1">
    <source>
        <dbReference type="ARBA" id="ARBA00004173"/>
    </source>
</evidence>
<sequence length="774" mass="88107">MITSLNTGSRKHALRWVGACVRSASIRYNSSDLENRLNKEAIKYGFFKNDNDWENQGVPSNLPFEKRRHSETFGQLVRSDNLAREDKLNDGGINVIAKDLGEDEVTDSPYRNKDGSFKQGENTEESRISPETLLGRIEHRTTELPQEIATAVNNHILRLTEPDRLREKVAILFRDMTREQIQHTPEAPIDCDAHIAAFFLQDYSNVRQVLLELQKRVGAENFKPRHILDIGYGPSTGIVALNEVMGDDFFPETKDSLIVSKNNFEMKKRAKIILSRQVNEIQAEAAHDEVMDEKAVTEELHEEEQEFSEDESDYVGPVDTSQITLKTKLRDTLPSTKSYDLIIVNQALLSRVYNFPRDVDDNLHEILKLLSPGGHLVLVERGNALGFETIARARQVMLRPESYEGENGKIPRPYVKGSTFKPQKNLKGSSNNEGNQNIVSEFEQEIIDKYGEVDENELAMDFENPEEYEVSPLEPETKTKSSFNEPSPSQGLIDYHLSVVAPCPHHGRCPLQLGDPSYYKIPSHKHRFNFCSFDKKVMRPTFTTELKKGKRLALPWDTFAEDGFGLDKIPRKKLKALEGSGRSGSNNIESGSYSYLIMERSNNNEETLKKIETARECKSADYFDHDPTNKWPRIISNPTKVKNNVKLHVCSPSQNIEIWSVPKSMGKQHYYDARKANKGDLWALGRKSVVVKNRVSEGTIEKLDFLAKSQKKKFLKDESKKQWKKLISASESDFVDPSIQLADELATSLEQSKKYKVQGKRAKYSVNPTLYDGK</sequence>
<keyword evidence="5" id="KW-0411">Iron-sulfur</keyword>
<evidence type="ECO:0000256" key="6">
    <source>
        <dbReference type="ARBA" id="ARBA00023128"/>
    </source>
</evidence>
<dbReference type="eggNOG" id="KOG2539">
    <property type="taxonomic scope" value="Eukaryota"/>
</dbReference>
<dbReference type="InterPro" id="IPR016522">
    <property type="entry name" value="RSM22_mit_bud"/>
</dbReference>
<evidence type="ECO:0000313" key="9">
    <source>
        <dbReference type="EMBL" id="CCE83690.1"/>
    </source>
</evidence>
<dbReference type="OrthoDB" id="421327at2759"/>
<evidence type="ECO:0000256" key="8">
    <source>
        <dbReference type="SAM" id="MobiDB-lite"/>
    </source>
</evidence>
<reference evidence="11" key="2">
    <citation type="journal article" date="2012" name="G3 (Bethesda)">
        <title>Pichia sorbitophila, an interspecies yeast hybrid reveals early steps of genome resolution following polyploidization.</title>
        <authorList>
            <person name="Leh Louis V."/>
            <person name="Despons L."/>
            <person name="Friedrich A."/>
            <person name="Martin T."/>
            <person name="Durrens P."/>
            <person name="Casaregola S."/>
            <person name="Neuveglise C."/>
            <person name="Fairhead C."/>
            <person name="Marck C."/>
            <person name="Cruz J.A."/>
            <person name="Straub M.L."/>
            <person name="Kugler V."/>
            <person name="Sacerdot C."/>
            <person name="Uzunov Z."/>
            <person name="Thierry A."/>
            <person name="Weiss S."/>
            <person name="Bleykasten C."/>
            <person name="De Montigny J."/>
            <person name="Jacques N."/>
            <person name="Jung P."/>
            <person name="Lemaire M."/>
            <person name="Mallet S."/>
            <person name="Morel G."/>
            <person name="Richard G.F."/>
            <person name="Sarkar A."/>
            <person name="Savel G."/>
            <person name="Schacherer J."/>
            <person name="Seret M.L."/>
            <person name="Talla E."/>
            <person name="Samson G."/>
            <person name="Jubin C."/>
            <person name="Poulain J."/>
            <person name="Vacherie B."/>
            <person name="Barbe V."/>
            <person name="Pelletier E."/>
            <person name="Sherman D.J."/>
            <person name="Westhof E."/>
            <person name="Weissenbach J."/>
            <person name="Baret P.V."/>
            <person name="Wincker P."/>
            <person name="Gaillardin C."/>
            <person name="Dujon B."/>
            <person name="Souciet J.L."/>
        </authorList>
    </citation>
    <scope>NUCLEOTIDE SEQUENCE [LARGE SCALE GENOMIC DNA]</scope>
    <source>
        <strain evidence="11">ATCC MYA-4447 / BCRC 22081 / CBS 7064 / NBRC 10061 / NRRL Y-12695</strain>
    </source>
</reference>
<dbReference type="PANTHER" id="PTHR13184:SF5">
    <property type="entry name" value="METHYLTRANSFERASE-LIKE PROTEIN 17, MITOCHONDRIAL"/>
    <property type="match status" value="1"/>
</dbReference>
<dbReference type="InParanoid" id="G8Y7Z1"/>
<evidence type="ECO:0000256" key="5">
    <source>
        <dbReference type="ARBA" id="ARBA00023014"/>
    </source>
</evidence>
<dbReference type="FunCoup" id="G8Y7Z1">
    <property type="interactions" value="496"/>
</dbReference>
<dbReference type="GO" id="GO:0051536">
    <property type="term" value="F:iron-sulfur cluster binding"/>
    <property type="evidence" value="ECO:0007669"/>
    <property type="project" value="UniProtKB-KW"/>
</dbReference>
<evidence type="ECO:0000256" key="3">
    <source>
        <dbReference type="ARBA" id="ARBA00022946"/>
    </source>
</evidence>
<keyword evidence="3" id="KW-0809">Transit peptide</keyword>
<dbReference type="AlphaFoldDB" id="G8Y7Z1"/>
<evidence type="ECO:0000256" key="4">
    <source>
        <dbReference type="ARBA" id="ARBA00023004"/>
    </source>
</evidence>
<evidence type="ECO:0000313" key="10">
    <source>
        <dbReference type="EMBL" id="CCE84721.1"/>
    </source>
</evidence>
<reference evidence="10" key="1">
    <citation type="submission" date="2011-10" db="EMBL/GenBank/DDBJ databases">
        <authorList>
            <person name="Genoscope - CEA"/>
        </authorList>
    </citation>
    <scope>NUCLEOTIDE SEQUENCE</scope>
</reference>
<dbReference type="HOGENOM" id="CLU_024759_0_0_1"/>
<organism evidence="10 11">
    <name type="scientific">Pichia sorbitophila (strain ATCC MYA-4447 / BCRC 22081 / CBS 7064 / NBRC 10061 / NRRL Y-12695)</name>
    <name type="common">Hybrid yeast</name>
    <dbReference type="NCBI Taxonomy" id="559304"/>
    <lineage>
        <taxon>Eukaryota</taxon>
        <taxon>Fungi</taxon>
        <taxon>Dikarya</taxon>
        <taxon>Ascomycota</taxon>
        <taxon>Saccharomycotina</taxon>
        <taxon>Pichiomycetes</taxon>
        <taxon>Debaryomycetaceae</taxon>
        <taxon>Millerozyma</taxon>
    </lineage>
</organism>
<dbReference type="PANTHER" id="PTHR13184">
    <property type="entry name" value="37S RIBOSOMAL PROTEIN S22"/>
    <property type="match status" value="1"/>
</dbReference>
<dbReference type="Proteomes" id="UP000005222">
    <property type="component" value="Chromosome K"/>
</dbReference>
<keyword evidence="6" id="KW-0496">Mitochondrion</keyword>
<comment type="subcellular location">
    <subcellularLocation>
        <location evidence="1">Mitochondrion</location>
    </subcellularLocation>
</comment>
<accession>G8Y7Z1</accession>
<keyword evidence="2" id="KW-0479">Metal-binding</keyword>
<dbReference type="SUPFAM" id="SSF53335">
    <property type="entry name" value="S-adenosyl-L-methionine-dependent methyltransferases"/>
    <property type="match status" value="1"/>
</dbReference>
<dbReference type="InterPro" id="IPR029063">
    <property type="entry name" value="SAM-dependent_MTases_sf"/>
</dbReference>
<feature type="region of interest" description="Disordered" evidence="8">
    <location>
        <begin position="104"/>
        <end position="129"/>
    </location>
</feature>
<dbReference type="Proteomes" id="UP000005222">
    <property type="component" value="Chromosome L"/>
</dbReference>
<keyword evidence="11" id="KW-1185">Reference proteome</keyword>
<dbReference type="GO" id="GO:0008168">
    <property type="term" value="F:methyltransferase activity"/>
    <property type="evidence" value="ECO:0007669"/>
    <property type="project" value="InterPro"/>
</dbReference>
<feature type="compositionally biased region" description="Polar residues" evidence="8">
    <location>
        <begin position="420"/>
        <end position="437"/>
    </location>
</feature>
<dbReference type="GO" id="GO:0003735">
    <property type="term" value="F:structural constituent of ribosome"/>
    <property type="evidence" value="ECO:0007669"/>
    <property type="project" value="TreeGrafter"/>
</dbReference>
<comment type="function">
    <text evidence="7">Mitochondrial ribosome (mitoribosome) assembly factor. Binds at the interface of the head and body domains of the mitochondrial small ribosomal subunit (mt-SSU), occluding the mRNA channel and preventing compaction of the head domain towards the body. Probable inactive methyltransferase: retains the characteristic folding and ability to bind S-adenosyl-L-methionine, but it probably lost its methyltransferase activity.</text>
</comment>
<dbReference type="GO" id="GO:0005763">
    <property type="term" value="C:mitochondrial small ribosomal subunit"/>
    <property type="evidence" value="ECO:0007669"/>
    <property type="project" value="TreeGrafter"/>
</dbReference>
<dbReference type="STRING" id="559304.G8Y7Z1"/>
<dbReference type="Pfam" id="PF09243">
    <property type="entry name" value="Rsm22"/>
    <property type="match status" value="2"/>
</dbReference>
<dbReference type="InterPro" id="IPR052571">
    <property type="entry name" value="Mt_RNA_Methyltransferase"/>
</dbReference>
<dbReference type="EMBL" id="FO082049">
    <property type="protein sequence ID" value="CCE83690.1"/>
    <property type="molecule type" value="Genomic_DNA"/>
</dbReference>
<feature type="region of interest" description="Disordered" evidence="8">
    <location>
        <begin position="404"/>
        <end position="437"/>
    </location>
</feature>
<dbReference type="PIRSF" id="PIRSF007797">
    <property type="entry name" value="RSM22"/>
    <property type="match status" value="1"/>
</dbReference>
<gene>
    <name evidence="10" type="primary">Piso0_004275</name>
    <name evidence="9" type="ORF">GNLVRS01_PISO0K13298g</name>
    <name evidence="10" type="ORF">GNLVRS01_PISO0L13299g</name>
</gene>
<dbReference type="EMBL" id="FO082048">
    <property type="protein sequence ID" value="CCE84721.1"/>
    <property type="molecule type" value="Genomic_DNA"/>
</dbReference>
<dbReference type="InterPro" id="IPR015324">
    <property type="entry name" value="Ribosomal_Rsm22-like"/>
</dbReference>
<evidence type="ECO:0000256" key="2">
    <source>
        <dbReference type="ARBA" id="ARBA00022723"/>
    </source>
</evidence>
<keyword evidence="4" id="KW-0408">Iron</keyword>
<evidence type="ECO:0000256" key="7">
    <source>
        <dbReference type="ARBA" id="ARBA00045681"/>
    </source>
</evidence>
<proteinExistence type="predicted"/>
<protein>
    <submittedName>
        <fullName evidence="10">Piso0_004275 protein</fullName>
    </submittedName>
</protein>
<dbReference type="GO" id="GO:0006412">
    <property type="term" value="P:translation"/>
    <property type="evidence" value="ECO:0007669"/>
    <property type="project" value="InterPro"/>
</dbReference>
<dbReference type="GO" id="GO:0046872">
    <property type="term" value="F:metal ion binding"/>
    <property type="evidence" value="ECO:0007669"/>
    <property type="project" value="UniProtKB-KW"/>
</dbReference>
<evidence type="ECO:0000313" key="11">
    <source>
        <dbReference type="Proteomes" id="UP000005222"/>
    </source>
</evidence>
<name>G8Y7Z1_PICSO</name>